<comment type="caution">
    <text evidence="9">The sequence shown here is derived from an EMBL/GenBank/DDBJ whole genome shotgun (WGS) entry which is preliminary data.</text>
</comment>
<evidence type="ECO:0000256" key="2">
    <source>
        <dbReference type="ARBA" id="ARBA00022428"/>
    </source>
</evidence>
<keyword evidence="5 8" id="KW-0812">Transmembrane</keyword>
<evidence type="ECO:0000256" key="5">
    <source>
        <dbReference type="ARBA" id="ARBA00022692"/>
    </source>
</evidence>
<proteinExistence type="inferred from homology"/>
<feature type="transmembrane region" description="Helical" evidence="8">
    <location>
        <begin position="181"/>
        <end position="199"/>
    </location>
</feature>
<feature type="transmembrane region" description="Helical" evidence="8">
    <location>
        <begin position="311"/>
        <end position="328"/>
    </location>
</feature>
<dbReference type="GO" id="GO:0042371">
    <property type="term" value="P:vitamin K biosynthetic process"/>
    <property type="evidence" value="ECO:0007669"/>
    <property type="project" value="TreeGrafter"/>
</dbReference>
<dbReference type="CDD" id="cd13962">
    <property type="entry name" value="PT_UbiA_UBIAD1"/>
    <property type="match status" value="1"/>
</dbReference>
<feature type="transmembrane region" description="Helical" evidence="8">
    <location>
        <begin position="205"/>
        <end position="225"/>
    </location>
</feature>
<dbReference type="EMBL" id="LAZR01000013">
    <property type="protein sequence ID" value="KKO07167.1"/>
    <property type="molecule type" value="Genomic_DNA"/>
</dbReference>
<evidence type="ECO:0008006" key="10">
    <source>
        <dbReference type="Google" id="ProtNLM"/>
    </source>
</evidence>
<dbReference type="GO" id="GO:0005886">
    <property type="term" value="C:plasma membrane"/>
    <property type="evidence" value="ECO:0007669"/>
    <property type="project" value="TreeGrafter"/>
</dbReference>
<dbReference type="PANTHER" id="PTHR13929">
    <property type="entry name" value="1,4-DIHYDROXY-2-NAPHTHOATE OCTAPRENYLTRANSFERASE"/>
    <property type="match status" value="1"/>
</dbReference>
<dbReference type="HAMAP" id="MF_01937">
    <property type="entry name" value="MenA_1"/>
    <property type="match status" value="1"/>
</dbReference>
<accession>A0A0F9Y5C8</accession>
<keyword evidence="6 8" id="KW-1133">Transmembrane helix</keyword>
<evidence type="ECO:0000256" key="4">
    <source>
        <dbReference type="ARBA" id="ARBA00022679"/>
    </source>
</evidence>
<keyword evidence="4" id="KW-0808">Transferase</keyword>
<gene>
    <name evidence="9" type="ORF">LCGC14_0057350</name>
</gene>
<dbReference type="Pfam" id="PF01040">
    <property type="entry name" value="UbiA"/>
    <property type="match status" value="1"/>
</dbReference>
<evidence type="ECO:0000256" key="1">
    <source>
        <dbReference type="ARBA" id="ARBA00004141"/>
    </source>
</evidence>
<feature type="transmembrane region" description="Helical" evidence="8">
    <location>
        <begin position="119"/>
        <end position="141"/>
    </location>
</feature>
<protein>
    <recommendedName>
        <fullName evidence="10">1,4-dihydroxy-2-naphthoate octaprenyltransferase</fullName>
    </recommendedName>
</protein>
<dbReference type="GO" id="GO:0009234">
    <property type="term" value="P:menaquinone biosynthetic process"/>
    <property type="evidence" value="ECO:0007669"/>
    <property type="project" value="UniProtKB-KW"/>
</dbReference>
<dbReference type="PANTHER" id="PTHR13929:SF0">
    <property type="entry name" value="UBIA PRENYLTRANSFERASE DOMAIN-CONTAINING PROTEIN 1"/>
    <property type="match status" value="1"/>
</dbReference>
<feature type="transmembrane region" description="Helical" evidence="8">
    <location>
        <begin position="255"/>
        <end position="279"/>
    </location>
</feature>
<dbReference type="InterPro" id="IPR000537">
    <property type="entry name" value="UbiA_prenyltransferase"/>
</dbReference>
<dbReference type="InterPro" id="IPR004657">
    <property type="entry name" value="MenA"/>
</dbReference>
<evidence type="ECO:0000313" key="9">
    <source>
        <dbReference type="EMBL" id="KKO07167.1"/>
    </source>
</evidence>
<dbReference type="AlphaFoldDB" id="A0A0F9Y5C8"/>
<keyword evidence="3" id="KW-1003">Cell membrane</keyword>
<keyword evidence="7 8" id="KW-0472">Membrane</keyword>
<evidence type="ECO:0000256" key="6">
    <source>
        <dbReference type="ARBA" id="ARBA00022989"/>
    </source>
</evidence>
<evidence type="ECO:0000256" key="7">
    <source>
        <dbReference type="ARBA" id="ARBA00023136"/>
    </source>
</evidence>
<evidence type="ECO:0000256" key="3">
    <source>
        <dbReference type="ARBA" id="ARBA00022475"/>
    </source>
</evidence>
<sequence>MFDDYPANAFKMKTVNRNLDGMEQNSKPRHYQAWLLAARPRTLPLACASILLGTGLAASVNAFNGAVLLLALLTAIALQILSNLANDYGDAASGADDQTRIGPVRAVSSGLLTPQAMRAGMVITAIVAALLGLSLLLTAFGNQWGQIVTFLLLGAASLLAAVTYTVGLGGTPYGYRGLGDIAVFMFFGLLGVLGTYYLHVQQLSWLPLLPAAACGLLATAVLNVNNVRDIESDARNGKITLAVRLGRENAIHYHWALLGLALLLTLIYLVVLPVPLIGWSCLLVAKPLTDAARTLRHTRDGETLTGMLKKTAISTLFYSMLLSVGLAFF</sequence>
<reference evidence="9" key="1">
    <citation type="journal article" date="2015" name="Nature">
        <title>Complex archaea that bridge the gap between prokaryotes and eukaryotes.</title>
        <authorList>
            <person name="Spang A."/>
            <person name="Saw J.H."/>
            <person name="Jorgensen S.L."/>
            <person name="Zaremba-Niedzwiedzka K."/>
            <person name="Martijn J."/>
            <person name="Lind A.E."/>
            <person name="van Eijk R."/>
            <person name="Schleper C."/>
            <person name="Guy L."/>
            <person name="Ettema T.J."/>
        </authorList>
    </citation>
    <scope>NUCLEOTIDE SEQUENCE</scope>
</reference>
<dbReference type="GO" id="GO:0046428">
    <property type="term" value="F:1,4-dihydroxy-2-naphthoate polyprenyltransferase activity"/>
    <property type="evidence" value="ECO:0007669"/>
    <property type="project" value="InterPro"/>
</dbReference>
<organism evidence="9">
    <name type="scientific">marine sediment metagenome</name>
    <dbReference type="NCBI Taxonomy" id="412755"/>
    <lineage>
        <taxon>unclassified sequences</taxon>
        <taxon>metagenomes</taxon>
        <taxon>ecological metagenomes</taxon>
    </lineage>
</organism>
<dbReference type="PIRSF" id="PIRSF005355">
    <property type="entry name" value="UBIAD1"/>
    <property type="match status" value="1"/>
</dbReference>
<dbReference type="NCBIfam" id="TIGR00751">
    <property type="entry name" value="menA"/>
    <property type="match status" value="1"/>
</dbReference>
<keyword evidence="2" id="KW-0474">Menaquinone biosynthesis</keyword>
<comment type="subcellular location">
    <subcellularLocation>
        <location evidence="1">Membrane</location>
        <topology evidence="1">Multi-pass membrane protein</topology>
    </subcellularLocation>
</comment>
<feature type="transmembrane region" description="Helical" evidence="8">
    <location>
        <begin position="66"/>
        <end position="85"/>
    </location>
</feature>
<feature type="transmembrane region" description="Helical" evidence="8">
    <location>
        <begin position="147"/>
        <end position="169"/>
    </location>
</feature>
<dbReference type="InterPro" id="IPR026046">
    <property type="entry name" value="UBIAD1"/>
</dbReference>
<evidence type="ECO:0000256" key="8">
    <source>
        <dbReference type="SAM" id="Phobius"/>
    </source>
</evidence>
<name>A0A0F9Y5C8_9ZZZZ</name>